<organism evidence="1">
    <name type="scientific">Arundo donax</name>
    <name type="common">Giant reed</name>
    <name type="synonym">Donax arundinaceus</name>
    <dbReference type="NCBI Taxonomy" id="35708"/>
    <lineage>
        <taxon>Eukaryota</taxon>
        <taxon>Viridiplantae</taxon>
        <taxon>Streptophyta</taxon>
        <taxon>Embryophyta</taxon>
        <taxon>Tracheophyta</taxon>
        <taxon>Spermatophyta</taxon>
        <taxon>Magnoliopsida</taxon>
        <taxon>Liliopsida</taxon>
        <taxon>Poales</taxon>
        <taxon>Poaceae</taxon>
        <taxon>PACMAD clade</taxon>
        <taxon>Arundinoideae</taxon>
        <taxon>Arundineae</taxon>
        <taxon>Arundo</taxon>
    </lineage>
</organism>
<protein>
    <submittedName>
        <fullName evidence="1">Uncharacterized protein</fullName>
    </submittedName>
</protein>
<dbReference type="EMBL" id="GBRH01278718">
    <property type="protein sequence ID" value="JAD19177.1"/>
    <property type="molecule type" value="Transcribed_RNA"/>
</dbReference>
<reference evidence="1" key="1">
    <citation type="submission" date="2014-09" db="EMBL/GenBank/DDBJ databases">
        <authorList>
            <person name="Magalhaes I.L.F."/>
            <person name="Oliveira U."/>
            <person name="Santos F.R."/>
            <person name="Vidigal T.H.D.A."/>
            <person name="Brescovit A.D."/>
            <person name="Santos A.J."/>
        </authorList>
    </citation>
    <scope>NUCLEOTIDE SEQUENCE</scope>
    <source>
        <tissue evidence="1">Shoot tissue taken approximately 20 cm above the soil surface</tissue>
    </source>
</reference>
<dbReference type="AlphaFoldDB" id="A0A0A8Y5F1"/>
<sequence>MKKFYRMPRSSILNIFPAYCNQPLLFTKSCVHMERLMTTMMKTLSSTIGNTQYGLMGSSNYRFMWRQK</sequence>
<reference evidence="1" key="2">
    <citation type="journal article" date="2015" name="Data Brief">
        <title>Shoot transcriptome of the giant reed, Arundo donax.</title>
        <authorList>
            <person name="Barrero R.A."/>
            <person name="Guerrero F.D."/>
            <person name="Moolhuijzen P."/>
            <person name="Goolsby J.A."/>
            <person name="Tidwell J."/>
            <person name="Bellgard S.E."/>
            <person name="Bellgard M.I."/>
        </authorList>
    </citation>
    <scope>NUCLEOTIDE SEQUENCE</scope>
    <source>
        <tissue evidence="1">Shoot tissue taken approximately 20 cm above the soil surface</tissue>
    </source>
</reference>
<name>A0A0A8Y5F1_ARUDO</name>
<evidence type="ECO:0000313" key="1">
    <source>
        <dbReference type="EMBL" id="JAD19177.1"/>
    </source>
</evidence>
<proteinExistence type="predicted"/>
<accession>A0A0A8Y5F1</accession>